<evidence type="ECO:0000256" key="1">
    <source>
        <dbReference type="SAM" id="MobiDB-lite"/>
    </source>
</evidence>
<evidence type="ECO:0000313" key="3">
    <source>
        <dbReference type="Proteomes" id="UP000053676"/>
    </source>
</evidence>
<proteinExistence type="predicted"/>
<sequence>MMTVMAVTDKLFKCIIWPWGYRIAQKETLVENHNTESKIISGDSDELPEDEEEDVGKNC</sequence>
<evidence type="ECO:0000313" key="2">
    <source>
        <dbReference type="EMBL" id="ETN75579.1"/>
    </source>
</evidence>
<organism evidence="2 3">
    <name type="scientific">Necator americanus</name>
    <name type="common">Human hookworm</name>
    <dbReference type="NCBI Taxonomy" id="51031"/>
    <lineage>
        <taxon>Eukaryota</taxon>
        <taxon>Metazoa</taxon>
        <taxon>Ecdysozoa</taxon>
        <taxon>Nematoda</taxon>
        <taxon>Chromadorea</taxon>
        <taxon>Rhabditida</taxon>
        <taxon>Rhabditina</taxon>
        <taxon>Rhabditomorpha</taxon>
        <taxon>Strongyloidea</taxon>
        <taxon>Ancylostomatidae</taxon>
        <taxon>Bunostominae</taxon>
        <taxon>Necator</taxon>
    </lineage>
</organism>
<dbReference type="KEGG" id="nai:NECAME_12280"/>
<feature type="compositionally biased region" description="Acidic residues" evidence="1">
    <location>
        <begin position="43"/>
        <end position="59"/>
    </location>
</feature>
<reference evidence="3" key="1">
    <citation type="journal article" date="2014" name="Nat. Genet.">
        <title>Genome of the human hookworm Necator americanus.</title>
        <authorList>
            <person name="Tang Y.T."/>
            <person name="Gao X."/>
            <person name="Rosa B.A."/>
            <person name="Abubucker S."/>
            <person name="Hallsworth-Pepin K."/>
            <person name="Martin J."/>
            <person name="Tyagi R."/>
            <person name="Heizer E."/>
            <person name="Zhang X."/>
            <person name="Bhonagiri-Palsikar V."/>
            <person name="Minx P."/>
            <person name="Warren W.C."/>
            <person name="Wang Q."/>
            <person name="Zhan B."/>
            <person name="Hotez P.J."/>
            <person name="Sternberg P.W."/>
            <person name="Dougall A."/>
            <person name="Gaze S.T."/>
            <person name="Mulvenna J."/>
            <person name="Sotillo J."/>
            <person name="Ranganathan S."/>
            <person name="Rabelo E.M."/>
            <person name="Wilson R.K."/>
            <person name="Felgner P.L."/>
            <person name="Bethony J."/>
            <person name="Hawdon J.M."/>
            <person name="Gasser R.B."/>
            <person name="Loukas A."/>
            <person name="Mitreva M."/>
        </authorList>
    </citation>
    <scope>NUCLEOTIDE SEQUENCE [LARGE SCALE GENOMIC DNA]</scope>
</reference>
<dbReference type="Proteomes" id="UP000053676">
    <property type="component" value="Unassembled WGS sequence"/>
</dbReference>
<dbReference type="EMBL" id="KI660287">
    <property type="protein sequence ID" value="ETN75579.1"/>
    <property type="molecule type" value="Genomic_DNA"/>
</dbReference>
<protein>
    <submittedName>
        <fullName evidence="2">Uncharacterized protein</fullName>
    </submittedName>
</protein>
<accession>W2T1Y2</accession>
<keyword evidence="3" id="KW-1185">Reference proteome</keyword>
<gene>
    <name evidence="2" type="ORF">NECAME_12280</name>
</gene>
<feature type="region of interest" description="Disordered" evidence="1">
    <location>
        <begin position="34"/>
        <end position="59"/>
    </location>
</feature>
<name>W2T1Y2_NECAM</name>
<dbReference type="AlphaFoldDB" id="W2T1Y2"/>